<evidence type="ECO:0000313" key="4">
    <source>
        <dbReference type="Proteomes" id="UP000199647"/>
    </source>
</evidence>
<dbReference type="OrthoDB" id="9804104at2"/>
<evidence type="ECO:0000256" key="1">
    <source>
        <dbReference type="ARBA" id="ARBA00006484"/>
    </source>
</evidence>
<dbReference type="SUPFAM" id="SSF51735">
    <property type="entry name" value="NAD(P)-binding Rossmann-fold domains"/>
    <property type="match status" value="1"/>
</dbReference>
<sequence>MAAEFEGKVALVTGAASGIGAAVARQLASGGAKVVIADFNEDGARQLAEELGSAVARSYKIDVTDPEAVKAMVDFTVESFGALHLAVNNAGIGGASALTADYGIDDWKRVIDVNLNSVFYSTRYEIPAMLASGGGSIVNMSSILGTSGFVSSPAYVAAKHGVIGLTKTAAMEYSAKGVRVNAVGPAFIDTPLLSHMDKATKDHLISLHPIGRLGRAEEVAELTCFLLSDRASFVTGSYHLVDGAYTAP</sequence>
<keyword evidence="2" id="KW-0560">Oxidoreductase</keyword>
<dbReference type="AlphaFoldDB" id="A0A1H9FD59"/>
<proteinExistence type="inferred from homology"/>
<evidence type="ECO:0000256" key="2">
    <source>
        <dbReference type="ARBA" id="ARBA00023002"/>
    </source>
</evidence>
<dbReference type="Gene3D" id="3.40.50.720">
    <property type="entry name" value="NAD(P)-binding Rossmann-like Domain"/>
    <property type="match status" value="1"/>
</dbReference>
<dbReference type="NCBIfam" id="NF009466">
    <property type="entry name" value="PRK12826.1-2"/>
    <property type="match status" value="1"/>
</dbReference>
<dbReference type="Pfam" id="PF13561">
    <property type="entry name" value="adh_short_C2"/>
    <property type="match status" value="1"/>
</dbReference>
<dbReference type="InterPro" id="IPR036291">
    <property type="entry name" value="NAD(P)-bd_dom_sf"/>
</dbReference>
<dbReference type="PRINTS" id="PR00080">
    <property type="entry name" value="SDRFAMILY"/>
</dbReference>
<dbReference type="InterPro" id="IPR002347">
    <property type="entry name" value="SDR_fam"/>
</dbReference>
<dbReference type="NCBIfam" id="NF005559">
    <property type="entry name" value="PRK07231.1"/>
    <property type="match status" value="1"/>
</dbReference>
<dbReference type="PANTHER" id="PTHR24321:SF8">
    <property type="entry name" value="ESTRADIOL 17-BETA-DEHYDROGENASE 8-RELATED"/>
    <property type="match status" value="1"/>
</dbReference>
<keyword evidence="4" id="KW-1185">Reference proteome</keyword>
<dbReference type="Proteomes" id="UP000199647">
    <property type="component" value="Unassembled WGS sequence"/>
</dbReference>
<name>A0A1H9FD59_9HYPH</name>
<dbReference type="STRING" id="1855383.SAMN05216548_10481"/>
<dbReference type="PRINTS" id="PR00081">
    <property type="entry name" value="GDHRDH"/>
</dbReference>
<reference evidence="3 4" key="1">
    <citation type="submission" date="2016-10" db="EMBL/GenBank/DDBJ databases">
        <authorList>
            <person name="de Groot N.N."/>
        </authorList>
    </citation>
    <scope>NUCLEOTIDE SEQUENCE [LARGE SCALE GENOMIC DNA]</scope>
    <source>
        <strain evidence="3 4">A52C2</strain>
    </source>
</reference>
<comment type="similarity">
    <text evidence="1">Belongs to the short-chain dehydrogenases/reductases (SDR) family.</text>
</comment>
<dbReference type="EMBL" id="FOFG01000004">
    <property type="protein sequence ID" value="SEQ35852.1"/>
    <property type="molecule type" value="Genomic_DNA"/>
</dbReference>
<dbReference type="RefSeq" id="WP_092495962.1">
    <property type="nucleotide sequence ID" value="NZ_FOFG01000004.1"/>
</dbReference>
<protein>
    <submittedName>
        <fullName evidence="3">NAD(P)-dependent dehydrogenase, short-chain alcohol dehydrogenase family</fullName>
    </submittedName>
</protein>
<gene>
    <name evidence="3" type="ORF">SAMN05216548_10481</name>
</gene>
<evidence type="ECO:0000313" key="3">
    <source>
        <dbReference type="EMBL" id="SEQ35852.1"/>
    </source>
</evidence>
<dbReference type="InterPro" id="IPR020904">
    <property type="entry name" value="Sc_DH/Rdtase_CS"/>
</dbReference>
<dbReference type="PANTHER" id="PTHR24321">
    <property type="entry name" value="DEHYDROGENASES, SHORT CHAIN"/>
    <property type="match status" value="1"/>
</dbReference>
<organism evidence="3 4">
    <name type="scientific">Faunimonas pinastri</name>
    <dbReference type="NCBI Taxonomy" id="1855383"/>
    <lineage>
        <taxon>Bacteria</taxon>
        <taxon>Pseudomonadati</taxon>
        <taxon>Pseudomonadota</taxon>
        <taxon>Alphaproteobacteria</taxon>
        <taxon>Hyphomicrobiales</taxon>
        <taxon>Afifellaceae</taxon>
        <taxon>Faunimonas</taxon>
    </lineage>
</organism>
<dbReference type="PROSITE" id="PS00061">
    <property type="entry name" value="ADH_SHORT"/>
    <property type="match status" value="1"/>
</dbReference>
<accession>A0A1H9FD59</accession>
<dbReference type="FunFam" id="3.40.50.720:FF:000084">
    <property type="entry name" value="Short-chain dehydrogenase reductase"/>
    <property type="match status" value="1"/>
</dbReference>
<dbReference type="GO" id="GO:0016491">
    <property type="term" value="F:oxidoreductase activity"/>
    <property type="evidence" value="ECO:0007669"/>
    <property type="project" value="UniProtKB-KW"/>
</dbReference>